<comment type="similarity">
    <text evidence="1 6 7">Belongs to the universal ribosomal protein uL23 family.</text>
</comment>
<protein>
    <recommendedName>
        <fullName evidence="6">Large ribosomal subunit protein uL23</fullName>
    </recommendedName>
</protein>
<dbReference type="OrthoDB" id="9793353at2"/>
<accession>A0A8D4UV52</accession>
<evidence type="ECO:0000256" key="4">
    <source>
        <dbReference type="ARBA" id="ARBA00022980"/>
    </source>
</evidence>
<evidence type="ECO:0000256" key="2">
    <source>
        <dbReference type="ARBA" id="ARBA00022730"/>
    </source>
</evidence>
<evidence type="ECO:0000313" key="9">
    <source>
        <dbReference type="Proteomes" id="UP000320585"/>
    </source>
</evidence>
<dbReference type="NCBIfam" id="NF004366">
    <property type="entry name" value="PRK05738.3-2"/>
    <property type="match status" value="1"/>
</dbReference>
<dbReference type="FunFam" id="3.30.70.330:FF:000001">
    <property type="entry name" value="50S ribosomal protein L23"/>
    <property type="match status" value="1"/>
</dbReference>
<dbReference type="InterPro" id="IPR001014">
    <property type="entry name" value="Ribosomal_uL23_CS"/>
</dbReference>
<evidence type="ECO:0000256" key="1">
    <source>
        <dbReference type="ARBA" id="ARBA00006700"/>
    </source>
</evidence>
<dbReference type="AlphaFoldDB" id="A0A8D4UV52"/>
<dbReference type="HAMAP" id="MF_01369_B">
    <property type="entry name" value="Ribosomal_uL23_B"/>
    <property type="match status" value="1"/>
</dbReference>
<dbReference type="GO" id="GO:0005840">
    <property type="term" value="C:ribosome"/>
    <property type="evidence" value="ECO:0007669"/>
    <property type="project" value="UniProtKB-KW"/>
</dbReference>
<name>A0A8D4UV52_9FIRM</name>
<gene>
    <name evidence="6 8" type="primary">rplW</name>
    <name evidence="8" type="ORF">Dia5BBH33_14950</name>
</gene>
<keyword evidence="2 6" id="KW-0699">rRNA-binding</keyword>
<dbReference type="KEGG" id="dho:Dia5BBH33_14950"/>
<dbReference type="PROSITE" id="PS00050">
    <property type="entry name" value="RIBOSOMAL_L23"/>
    <property type="match status" value="1"/>
</dbReference>
<dbReference type="InterPro" id="IPR012677">
    <property type="entry name" value="Nucleotide-bd_a/b_plait_sf"/>
</dbReference>
<comment type="subunit">
    <text evidence="6">Part of the 50S ribosomal subunit. Contacts protein L29, and trigger factor when it is bound to the ribosome.</text>
</comment>
<dbReference type="GeneID" id="92716721"/>
<dbReference type="InterPro" id="IPR013025">
    <property type="entry name" value="Ribosomal_uL23-like"/>
</dbReference>
<dbReference type="GO" id="GO:0006412">
    <property type="term" value="P:translation"/>
    <property type="evidence" value="ECO:0007669"/>
    <property type="project" value="UniProtKB-UniRule"/>
</dbReference>
<dbReference type="NCBIfam" id="NF004359">
    <property type="entry name" value="PRK05738.1-3"/>
    <property type="match status" value="1"/>
</dbReference>
<comment type="function">
    <text evidence="6">One of the early assembly proteins it binds 23S rRNA. One of the proteins that surrounds the polypeptide exit tunnel on the outside of the ribosome. Forms the main docking site for trigger factor binding to the ribosome.</text>
</comment>
<keyword evidence="4 6" id="KW-0689">Ribosomal protein</keyword>
<dbReference type="PANTHER" id="PTHR11620">
    <property type="entry name" value="60S RIBOSOMAL PROTEIN L23A"/>
    <property type="match status" value="1"/>
</dbReference>
<dbReference type="Gene3D" id="3.30.70.330">
    <property type="match status" value="1"/>
</dbReference>
<sequence>MEARDILIKPIVTEKSTALMEERKYTFCVPLSATKIQIRQAVEQIFKVKVQAVNTMRYEGKMKRLGRTQGRRSDWKKAVVTLKPGETIELFEA</sequence>
<dbReference type="Proteomes" id="UP000320585">
    <property type="component" value="Chromosome"/>
</dbReference>
<dbReference type="GO" id="GO:1990904">
    <property type="term" value="C:ribonucleoprotein complex"/>
    <property type="evidence" value="ECO:0007669"/>
    <property type="project" value="UniProtKB-KW"/>
</dbReference>
<keyword evidence="5 6" id="KW-0687">Ribonucleoprotein</keyword>
<proteinExistence type="inferred from homology"/>
<organism evidence="8 9">
    <name type="scientific">Dialister hominis</name>
    <dbReference type="NCBI Taxonomy" id="2582419"/>
    <lineage>
        <taxon>Bacteria</taxon>
        <taxon>Bacillati</taxon>
        <taxon>Bacillota</taxon>
        <taxon>Negativicutes</taxon>
        <taxon>Veillonellales</taxon>
        <taxon>Veillonellaceae</taxon>
        <taxon>Dialister</taxon>
    </lineage>
</organism>
<evidence type="ECO:0000256" key="3">
    <source>
        <dbReference type="ARBA" id="ARBA00022884"/>
    </source>
</evidence>
<dbReference type="EMBL" id="AP019697">
    <property type="protein sequence ID" value="BBK25560.1"/>
    <property type="molecule type" value="Genomic_DNA"/>
</dbReference>
<evidence type="ECO:0000313" key="8">
    <source>
        <dbReference type="EMBL" id="BBK25560.1"/>
    </source>
</evidence>
<dbReference type="Pfam" id="PF00276">
    <property type="entry name" value="Ribosomal_L23"/>
    <property type="match status" value="1"/>
</dbReference>
<evidence type="ECO:0000256" key="6">
    <source>
        <dbReference type="HAMAP-Rule" id="MF_01369"/>
    </source>
</evidence>
<dbReference type="SUPFAM" id="SSF54189">
    <property type="entry name" value="Ribosomal proteins S24e, L23 and L15e"/>
    <property type="match status" value="1"/>
</dbReference>
<dbReference type="GO" id="GO:0019843">
    <property type="term" value="F:rRNA binding"/>
    <property type="evidence" value="ECO:0007669"/>
    <property type="project" value="UniProtKB-UniRule"/>
</dbReference>
<evidence type="ECO:0000256" key="7">
    <source>
        <dbReference type="RuleBase" id="RU003934"/>
    </source>
</evidence>
<dbReference type="InterPro" id="IPR012678">
    <property type="entry name" value="Ribosomal_uL23/eL15/eS24_sf"/>
</dbReference>
<keyword evidence="3 6" id="KW-0694">RNA-binding</keyword>
<keyword evidence="9" id="KW-1185">Reference proteome</keyword>
<dbReference type="GO" id="GO:0003735">
    <property type="term" value="F:structural constituent of ribosome"/>
    <property type="evidence" value="ECO:0007669"/>
    <property type="project" value="InterPro"/>
</dbReference>
<dbReference type="NCBIfam" id="NF004363">
    <property type="entry name" value="PRK05738.2-4"/>
    <property type="match status" value="1"/>
</dbReference>
<reference evidence="9" key="1">
    <citation type="submission" date="2019-05" db="EMBL/GenBank/DDBJ databases">
        <title>Complete genome sequencing of Dialister sp. strain 5BBH33.</title>
        <authorList>
            <person name="Sakamoto M."/>
            <person name="Murakami T."/>
            <person name="Mori H."/>
        </authorList>
    </citation>
    <scope>NUCLEOTIDE SEQUENCE [LARGE SCALE GENOMIC DNA]</scope>
    <source>
        <strain evidence="9">5BBH33</strain>
    </source>
</reference>
<evidence type="ECO:0000256" key="5">
    <source>
        <dbReference type="ARBA" id="ARBA00023274"/>
    </source>
</evidence>
<dbReference type="RefSeq" id="WP_022382682.1">
    <property type="nucleotide sequence ID" value="NZ_AP019697.1"/>
</dbReference>